<name>A0ABQ0E078_9PORP</name>
<evidence type="ECO:0000256" key="1">
    <source>
        <dbReference type="ARBA" id="ARBA00022614"/>
    </source>
</evidence>
<evidence type="ECO:0000313" key="5">
    <source>
        <dbReference type="Proteomes" id="UP001628220"/>
    </source>
</evidence>
<dbReference type="NCBIfam" id="TIGR04183">
    <property type="entry name" value="Por_Secre_tail"/>
    <property type="match status" value="1"/>
</dbReference>
<feature type="domain" description="Secretion system C-terminal sorting" evidence="3">
    <location>
        <begin position="390"/>
        <end position="448"/>
    </location>
</feature>
<keyword evidence="5" id="KW-1185">Reference proteome</keyword>
<protein>
    <recommendedName>
        <fullName evidence="3">Secretion system C-terminal sorting domain-containing protein</fullName>
    </recommendedName>
</protein>
<organism evidence="4 5">
    <name type="scientific">Porphyromonas miyakawae</name>
    <dbReference type="NCBI Taxonomy" id="3137470"/>
    <lineage>
        <taxon>Bacteria</taxon>
        <taxon>Pseudomonadati</taxon>
        <taxon>Bacteroidota</taxon>
        <taxon>Bacteroidia</taxon>
        <taxon>Bacteroidales</taxon>
        <taxon>Porphyromonadaceae</taxon>
        <taxon>Porphyromonas</taxon>
    </lineage>
</organism>
<sequence length="457" mass="50032">MGQLHATTPSLRETEESISFDLGGEATTIILIISAEGKVTGEGVEGEIEANGGFVFLNVKNNHVVLHGKITEFQCSTNEITALDVSKAPSLKLLECSGNPIGTLDLSANKALEVLRCNKCALKELVPPTTLKELSCEDNAISELDVSALTSLNELKISRNKISTLNLTACTDLKKLYCSDNKLPELDITKNKNLVYINCYRNTINGIDVRQCADLETLYCGYNSFNTLDVTQNKKLLFLWCPSLHLTSLDVSQNTALEHLLFFLNDLSQIDISKNPALKELDCSENKLTTLDVSNNPELTEIGCNGNFIDLQQMEAFIKSMPNRQGKEKGNLYVIDSKNPKEKNHCSTTNVKAAKAKNWVVWDYNGNYATSRPYEGETANQSVAALHVRISPNPASGYVYISGSKPNASIYLYSMEGTLIQTTHTDANGAAEINLSGVSKGNYLLKSDGVSEILIVE</sequence>
<dbReference type="Proteomes" id="UP001628220">
    <property type="component" value="Unassembled WGS sequence"/>
</dbReference>
<dbReference type="InterPro" id="IPR026444">
    <property type="entry name" value="Secre_tail"/>
</dbReference>
<evidence type="ECO:0000313" key="4">
    <source>
        <dbReference type="EMBL" id="GAB1251088.1"/>
    </source>
</evidence>
<gene>
    <name evidence="4" type="ORF">Tsumi_01920</name>
</gene>
<dbReference type="SUPFAM" id="SSF52058">
    <property type="entry name" value="L domain-like"/>
    <property type="match status" value="1"/>
</dbReference>
<dbReference type="PANTHER" id="PTHR47566">
    <property type="match status" value="1"/>
</dbReference>
<proteinExistence type="predicted"/>
<keyword evidence="1" id="KW-0433">Leucine-rich repeat</keyword>
<comment type="caution">
    <text evidence="4">The sequence shown here is derived from an EMBL/GenBank/DDBJ whole genome shotgun (WGS) entry which is preliminary data.</text>
</comment>
<dbReference type="Gene3D" id="3.80.10.10">
    <property type="entry name" value="Ribonuclease Inhibitor"/>
    <property type="match status" value="2"/>
</dbReference>
<evidence type="ECO:0000259" key="3">
    <source>
        <dbReference type="Pfam" id="PF18962"/>
    </source>
</evidence>
<reference evidence="4 5" key="1">
    <citation type="journal article" date="2025" name="Int. J. Syst. Evol. Microbiol.">
        <title>Desulfovibrio falkowii sp. nov., Porphyromonas miyakawae sp. nov., Mediterraneibacter flintii sp. nov. and Owariibacterium komagatae gen. nov., sp. nov., isolated from human faeces.</title>
        <authorList>
            <person name="Hamaguchi T."/>
            <person name="Ohara M."/>
            <person name="Hisatomi A."/>
            <person name="Sekiguchi K."/>
            <person name="Takeda J.I."/>
            <person name="Ueyama J."/>
            <person name="Ito M."/>
            <person name="Nishiwaki H."/>
            <person name="Ogi T."/>
            <person name="Hirayama M."/>
            <person name="Ohkuma M."/>
            <person name="Sakamoto M."/>
            <person name="Ohno K."/>
        </authorList>
    </citation>
    <scope>NUCLEOTIDE SEQUENCE [LARGE SCALE GENOMIC DNA]</scope>
    <source>
        <strain evidence="4 5">13CB11C</strain>
    </source>
</reference>
<dbReference type="EMBL" id="BAAFSF010000001">
    <property type="protein sequence ID" value="GAB1251088.1"/>
    <property type="molecule type" value="Genomic_DNA"/>
</dbReference>
<dbReference type="Pfam" id="PF18962">
    <property type="entry name" value="Por_Secre_tail"/>
    <property type="match status" value="1"/>
</dbReference>
<accession>A0ABQ0E078</accession>
<dbReference type="PANTHER" id="PTHR47566:SF1">
    <property type="entry name" value="PROTEIN NUD1"/>
    <property type="match status" value="1"/>
</dbReference>
<evidence type="ECO:0000256" key="2">
    <source>
        <dbReference type="ARBA" id="ARBA00022737"/>
    </source>
</evidence>
<dbReference type="InterPro" id="IPR052574">
    <property type="entry name" value="CDIRP"/>
</dbReference>
<keyword evidence="2" id="KW-0677">Repeat</keyword>
<dbReference type="InterPro" id="IPR032675">
    <property type="entry name" value="LRR_dom_sf"/>
</dbReference>